<name>A0A317CVY7_9ACTN</name>
<dbReference type="EMBL" id="QGKR01000246">
    <property type="protein sequence ID" value="PWR06557.1"/>
    <property type="molecule type" value="Genomic_DNA"/>
</dbReference>
<feature type="transmembrane region" description="Helical" evidence="1">
    <location>
        <begin position="41"/>
        <end position="61"/>
    </location>
</feature>
<keyword evidence="3" id="KW-1185">Reference proteome</keyword>
<sequence length="332" mass="34502">MSYDTEARLSTALQGIAGDRPYAPDLDQIESRGRKLRHRRLAWRATAGTTFAAAIAAVAVVTTGTGTQAPAPNLAAPKPAATSSVTTENAPLVKLVGYLTTAPQPEGDATLVLRDQVYTDGLKVAVWDLFADNGDLYFAKTRGALPAQVKGKHARGGEDEAGRKKAVAAAEYAAKGDLNEARRRMALAYVTDPKTAPTLEAPGAKPSIDADIAAKLKATGQDASTVGNRTDNWVWENSMDALKAGAGSPTVRAGVVRLLGQMPEVTVTQGTLDGQPVITLAAGALISGGGTDSLTINADTGLLIKYVSDSVGVTVNYTVTRVTLADVAEGRF</sequence>
<keyword evidence="1" id="KW-1133">Transmembrane helix</keyword>
<organism evidence="2 3">
    <name type="scientific">Micromonospora acroterricola</name>
    <dbReference type="NCBI Taxonomy" id="2202421"/>
    <lineage>
        <taxon>Bacteria</taxon>
        <taxon>Bacillati</taxon>
        <taxon>Actinomycetota</taxon>
        <taxon>Actinomycetes</taxon>
        <taxon>Micromonosporales</taxon>
        <taxon>Micromonosporaceae</taxon>
        <taxon>Micromonospora</taxon>
    </lineage>
</organism>
<dbReference type="RefSeq" id="WP_109819274.1">
    <property type="nucleotide sequence ID" value="NZ_QGKR01000246.1"/>
</dbReference>
<proteinExistence type="predicted"/>
<protein>
    <submittedName>
        <fullName evidence="2">Uncharacterized protein</fullName>
    </submittedName>
</protein>
<keyword evidence="1" id="KW-0812">Transmembrane</keyword>
<comment type="caution">
    <text evidence="2">The sequence shown here is derived from an EMBL/GenBank/DDBJ whole genome shotgun (WGS) entry which is preliminary data.</text>
</comment>
<evidence type="ECO:0000313" key="2">
    <source>
        <dbReference type="EMBL" id="PWR06557.1"/>
    </source>
</evidence>
<reference evidence="2 3" key="1">
    <citation type="submission" date="2018-05" db="EMBL/GenBank/DDBJ databases">
        <title>Micromonospora atacamensis sp. nov., a novel actinobacteria isolated from high altitude Atacama Desert soil.</title>
        <authorList>
            <person name="Carro L."/>
            <person name="Golinska P."/>
            <person name="Klenk H.-P."/>
            <person name="Goodfellow M."/>
        </authorList>
    </citation>
    <scope>NUCLEOTIDE SEQUENCE [LARGE SCALE GENOMIC DNA]</scope>
    <source>
        <strain evidence="2 3">5R2A7</strain>
    </source>
</reference>
<dbReference type="AlphaFoldDB" id="A0A317CVY7"/>
<gene>
    <name evidence="2" type="ORF">DKT68_21875</name>
</gene>
<evidence type="ECO:0000313" key="3">
    <source>
        <dbReference type="Proteomes" id="UP000245410"/>
    </source>
</evidence>
<keyword evidence="1" id="KW-0472">Membrane</keyword>
<dbReference type="Proteomes" id="UP000245410">
    <property type="component" value="Unassembled WGS sequence"/>
</dbReference>
<dbReference type="OrthoDB" id="3289519at2"/>
<evidence type="ECO:0000256" key="1">
    <source>
        <dbReference type="SAM" id="Phobius"/>
    </source>
</evidence>
<accession>A0A317CVY7</accession>